<dbReference type="EMBL" id="CAJNOK010001497">
    <property type="protein sequence ID" value="CAF0815076.1"/>
    <property type="molecule type" value="Genomic_DNA"/>
</dbReference>
<dbReference type="Proteomes" id="UP000677228">
    <property type="component" value="Unassembled WGS sequence"/>
</dbReference>
<keyword evidence="1" id="KW-0479">Metal-binding</keyword>
<proteinExistence type="predicted"/>
<reference evidence="6" key="1">
    <citation type="submission" date="2021-02" db="EMBL/GenBank/DDBJ databases">
        <authorList>
            <person name="Nowell W R."/>
        </authorList>
    </citation>
    <scope>NUCLEOTIDE SEQUENCE</scope>
</reference>
<name>A0A8S2HAS8_9BILA</name>
<feature type="domain" description="FLYWCH-type" evidence="4">
    <location>
        <begin position="3"/>
        <end position="60"/>
    </location>
</feature>
<dbReference type="GO" id="GO:0008270">
    <property type="term" value="F:zinc ion binding"/>
    <property type="evidence" value="ECO:0007669"/>
    <property type="project" value="UniProtKB-KW"/>
</dbReference>
<protein>
    <recommendedName>
        <fullName evidence="4">FLYWCH-type domain-containing protein</fullName>
    </recommendedName>
</protein>
<sequence>MMETIKGRPMFENGGYLYIINKESGDKVIWCCCNYRHGQCRGRIHTINGQVTQLVGNHNHEPVHSVGEVAEARTQMVYAAKQTVNTTHDIVASGVSKLSDHAITSLPNLQNLKRTVQRIRQKHQNPLPLPTNWDSIIIDPIFTKTNRDQTFLQFDSGPTDQRILIFSTKKQLKMLKNGSHIYLDGTLMWFPSFYVLLPGKKQCLYKTMFKELKNLVPDFDPLNVMINFERATINVIKSLFPTTVLNGCFCFFHLCQNVYRAVTRFGLKTLYGENENFAQQIRCLPALAFLPIGDVIPTFEQIKYQFPAEGEPVITYFEENYIGVKSRLSRPRKLPKFDIPLWNVNTNTLQGQHRTNNVVEGWNNRFSSLMNCSHPNLWKFLKGLKTEQSYVDAQIIQARAGVRQARKREQIRREARILNILNETTTTNFEKVLGLAENISLKSS</sequence>
<accession>A0A8S2HAS8</accession>
<dbReference type="Gene3D" id="2.20.25.240">
    <property type="match status" value="1"/>
</dbReference>
<comment type="caution">
    <text evidence="6">The sequence shown here is derived from an EMBL/GenBank/DDBJ whole genome shotgun (WGS) entry which is preliminary data.</text>
</comment>
<gene>
    <name evidence="5" type="ORF">OVA965_LOCUS5350</name>
    <name evidence="6" type="ORF">TMI583_LOCUS5348</name>
</gene>
<evidence type="ECO:0000259" key="4">
    <source>
        <dbReference type="Pfam" id="PF04500"/>
    </source>
</evidence>
<evidence type="ECO:0000256" key="1">
    <source>
        <dbReference type="ARBA" id="ARBA00022723"/>
    </source>
</evidence>
<keyword evidence="2" id="KW-0863">Zinc-finger</keyword>
<dbReference type="Proteomes" id="UP000682733">
    <property type="component" value="Unassembled WGS sequence"/>
</dbReference>
<dbReference type="EMBL" id="CAJOBA010001497">
    <property type="protein sequence ID" value="CAF3599080.1"/>
    <property type="molecule type" value="Genomic_DNA"/>
</dbReference>
<keyword evidence="3" id="KW-0862">Zinc</keyword>
<evidence type="ECO:0000313" key="7">
    <source>
        <dbReference type="Proteomes" id="UP000682733"/>
    </source>
</evidence>
<dbReference type="InterPro" id="IPR007588">
    <property type="entry name" value="Znf_FLYWCH"/>
</dbReference>
<dbReference type="AlphaFoldDB" id="A0A8S2HAS8"/>
<evidence type="ECO:0000256" key="2">
    <source>
        <dbReference type="ARBA" id="ARBA00022771"/>
    </source>
</evidence>
<organism evidence="6 7">
    <name type="scientific">Didymodactylos carnosus</name>
    <dbReference type="NCBI Taxonomy" id="1234261"/>
    <lineage>
        <taxon>Eukaryota</taxon>
        <taxon>Metazoa</taxon>
        <taxon>Spiralia</taxon>
        <taxon>Gnathifera</taxon>
        <taxon>Rotifera</taxon>
        <taxon>Eurotatoria</taxon>
        <taxon>Bdelloidea</taxon>
        <taxon>Philodinida</taxon>
        <taxon>Philodinidae</taxon>
        <taxon>Didymodactylos</taxon>
    </lineage>
</organism>
<evidence type="ECO:0000256" key="3">
    <source>
        <dbReference type="ARBA" id="ARBA00022833"/>
    </source>
</evidence>
<evidence type="ECO:0000313" key="5">
    <source>
        <dbReference type="EMBL" id="CAF0815076.1"/>
    </source>
</evidence>
<evidence type="ECO:0000313" key="6">
    <source>
        <dbReference type="EMBL" id="CAF3599080.1"/>
    </source>
</evidence>
<dbReference type="Pfam" id="PF04500">
    <property type="entry name" value="FLYWCH"/>
    <property type="match status" value="1"/>
</dbReference>